<organism evidence="3 4">
    <name type="scientific">Flavobacterium endophyticum</name>
    <dbReference type="NCBI Taxonomy" id="1540163"/>
    <lineage>
        <taxon>Bacteria</taxon>
        <taxon>Pseudomonadati</taxon>
        <taxon>Bacteroidota</taxon>
        <taxon>Flavobacteriia</taxon>
        <taxon>Flavobacteriales</taxon>
        <taxon>Flavobacteriaceae</taxon>
        <taxon>Flavobacterium</taxon>
    </lineage>
</organism>
<dbReference type="InterPro" id="IPR032272">
    <property type="entry name" value="DUF4834"/>
</dbReference>
<accession>A0A495MGW1</accession>
<dbReference type="AlphaFoldDB" id="A0A495MGW1"/>
<feature type="compositionally biased region" description="Basic and acidic residues" evidence="1">
    <location>
        <begin position="71"/>
        <end position="84"/>
    </location>
</feature>
<feature type="region of interest" description="Disordered" evidence="1">
    <location>
        <begin position="49"/>
        <end position="92"/>
    </location>
</feature>
<feature type="compositionally biased region" description="Polar residues" evidence="1">
    <location>
        <begin position="60"/>
        <end position="70"/>
    </location>
</feature>
<evidence type="ECO:0000256" key="2">
    <source>
        <dbReference type="SAM" id="Phobius"/>
    </source>
</evidence>
<sequence length="92" mass="10968">MQFASFNGVLKTLFILVCIYYGFKLLARIFFPIMVRTVVQKAEQSFQQQQQNYQRQNSQDDFVNGNTNTNRRSDRPRETKKVGEYIDYEEID</sequence>
<gene>
    <name evidence="3" type="ORF">CLV94_0216</name>
</gene>
<evidence type="ECO:0000313" key="4">
    <source>
        <dbReference type="Proteomes" id="UP000277579"/>
    </source>
</evidence>
<keyword evidence="2" id="KW-1133">Transmembrane helix</keyword>
<evidence type="ECO:0000313" key="3">
    <source>
        <dbReference type="EMBL" id="RKS25186.1"/>
    </source>
</evidence>
<dbReference type="OrthoDB" id="1123055at2"/>
<reference evidence="3 4" key="1">
    <citation type="submission" date="2018-10" db="EMBL/GenBank/DDBJ databases">
        <title>Genomic Encyclopedia of Archaeal and Bacterial Type Strains, Phase II (KMG-II): from individual species to whole genera.</title>
        <authorList>
            <person name="Goeker M."/>
        </authorList>
    </citation>
    <scope>NUCLEOTIDE SEQUENCE [LARGE SCALE GENOMIC DNA]</scope>
    <source>
        <strain evidence="3 4">DSM 29537</strain>
    </source>
</reference>
<keyword evidence="2" id="KW-0812">Transmembrane</keyword>
<evidence type="ECO:0000256" key="1">
    <source>
        <dbReference type="SAM" id="MobiDB-lite"/>
    </source>
</evidence>
<proteinExistence type="predicted"/>
<keyword evidence="2" id="KW-0472">Membrane</keyword>
<dbReference type="Pfam" id="PF16118">
    <property type="entry name" value="DUF4834"/>
    <property type="match status" value="1"/>
</dbReference>
<keyword evidence="4" id="KW-1185">Reference proteome</keyword>
<dbReference type="RefSeq" id="WP_121374610.1">
    <property type="nucleotide sequence ID" value="NZ_RBLC01000001.1"/>
</dbReference>
<dbReference type="Proteomes" id="UP000277579">
    <property type="component" value="Unassembled WGS sequence"/>
</dbReference>
<feature type="compositionally biased region" description="Low complexity" evidence="1">
    <location>
        <begin position="49"/>
        <end position="59"/>
    </location>
</feature>
<comment type="caution">
    <text evidence="3">The sequence shown here is derived from an EMBL/GenBank/DDBJ whole genome shotgun (WGS) entry which is preliminary data.</text>
</comment>
<feature type="transmembrane region" description="Helical" evidence="2">
    <location>
        <begin position="12"/>
        <end position="31"/>
    </location>
</feature>
<protein>
    <submittedName>
        <fullName evidence="3">Uncharacterized protein DUF4834</fullName>
    </submittedName>
</protein>
<dbReference type="EMBL" id="RBLC01000001">
    <property type="protein sequence ID" value="RKS25186.1"/>
    <property type="molecule type" value="Genomic_DNA"/>
</dbReference>
<name>A0A495MGW1_9FLAO</name>